<sequence length="196" mass="21078">MSFDLPTLYSLLPRSSTPTAPLPEVGTPAPPLGDIDLADSRPTLVAFVRHCGCPFAEKEIKLLGAACAANERLRVVVVQHSDAETTGEWFERIGGPRAFPSPSHYTLLPDPDRVLYAAWGIGLLGWTQMVNGSIMSALKALKDNEGIDLGPTGKGSWRWQNSGGFAVDGQGRVRWRKVAGDSSDVCDYAQAARTVV</sequence>
<gene>
    <name evidence="1" type="ORF">M8818_004745</name>
</gene>
<comment type="caution">
    <text evidence="1">The sequence shown here is derived from an EMBL/GenBank/DDBJ whole genome shotgun (WGS) entry which is preliminary data.</text>
</comment>
<keyword evidence="2" id="KW-1185">Reference proteome</keyword>
<name>A0ACC3SC04_9PEZI</name>
<dbReference type="EMBL" id="JAMKPW020000022">
    <property type="protein sequence ID" value="KAK8206910.1"/>
    <property type="molecule type" value="Genomic_DNA"/>
</dbReference>
<evidence type="ECO:0000313" key="1">
    <source>
        <dbReference type="EMBL" id="KAK8206910.1"/>
    </source>
</evidence>
<organism evidence="1 2">
    <name type="scientific">Zalaria obscura</name>
    <dbReference type="NCBI Taxonomy" id="2024903"/>
    <lineage>
        <taxon>Eukaryota</taxon>
        <taxon>Fungi</taxon>
        <taxon>Dikarya</taxon>
        <taxon>Ascomycota</taxon>
        <taxon>Pezizomycotina</taxon>
        <taxon>Dothideomycetes</taxon>
        <taxon>Dothideomycetidae</taxon>
        <taxon>Dothideales</taxon>
        <taxon>Zalariaceae</taxon>
        <taxon>Zalaria</taxon>
    </lineage>
</organism>
<dbReference type="Proteomes" id="UP001320706">
    <property type="component" value="Unassembled WGS sequence"/>
</dbReference>
<reference evidence="1" key="1">
    <citation type="submission" date="2024-02" db="EMBL/GenBank/DDBJ databases">
        <title>Metagenome Assembled Genome of Zalaria obscura JY119.</title>
        <authorList>
            <person name="Vighnesh L."/>
            <person name="Jagadeeshwari U."/>
            <person name="Venkata Ramana C."/>
            <person name="Sasikala C."/>
        </authorList>
    </citation>
    <scope>NUCLEOTIDE SEQUENCE</scope>
    <source>
        <strain evidence="1">JY119</strain>
    </source>
</reference>
<proteinExistence type="predicted"/>
<accession>A0ACC3SC04</accession>
<evidence type="ECO:0000313" key="2">
    <source>
        <dbReference type="Proteomes" id="UP001320706"/>
    </source>
</evidence>
<protein>
    <submittedName>
        <fullName evidence="1">Uncharacterized protein</fullName>
    </submittedName>
</protein>